<keyword evidence="1" id="KW-0732">Signal</keyword>
<dbReference type="AlphaFoldDB" id="A0A2J0LLX5"/>
<organism evidence="2 3">
    <name type="scientific">Candidatus Taenaricola geysiri</name>
    <dbReference type="NCBI Taxonomy" id="1974752"/>
    <lineage>
        <taxon>Bacteria</taxon>
        <taxon>Pseudomonadati</taxon>
        <taxon>Candidatus Omnitrophota</taxon>
        <taxon>Candidatus Taenaricola</taxon>
    </lineage>
</organism>
<dbReference type="Proteomes" id="UP000231267">
    <property type="component" value="Unassembled WGS sequence"/>
</dbReference>
<evidence type="ECO:0008006" key="4">
    <source>
        <dbReference type="Google" id="ProtNLM"/>
    </source>
</evidence>
<gene>
    <name evidence="2" type="ORF">COW11_02410</name>
</gene>
<feature type="signal peptide" evidence="1">
    <location>
        <begin position="1"/>
        <end position="23"/>
    </location>
</feature>
<evidence type="ECO:0000313" key="3">
    <source>
        <dbReference type="Proteomes" id="UP000231267"/>
    </source>
</evidence>
<proteinExistence type="predicted"/>
<sequence>MDRRFKFSVLSVIVALAMAMVTASSSVSLGEQVKPVIVDDFESGTIANSLGGKTNVFIKAPSKAMVSFRKDVRAGKPTAVLMLRYEKKAEGGPYDLGGWCGYYTLLKKVHPSVSLQGATAVEIEEDVYFDASNHSAITMWVKGDKGNENFMLGVADAHWDKIGDSAKSQEIGKYLPTGKITTEWQKAVVPMDEFFIDYSKFSSIAISFESDCFPEGQGSGRIYIDDIAFE</sequence>
<dbReference type="SUPFAM" id="SSF49785">
    <property type="entry name" value="Galactose-binding domain-like"/>
    <property type="match status" value="1"/>
</dbReference>
<dbReference type="InterPro" id="IPR008979">
    <property type="entry name" value="Galactose-bd-like_sf"/>
</dbReference>
<protein>
    <recommendedName>
        <fullName evidence="4">CBM11 domain-containing protein</fullName>
    </recommendedName>
</protein>
<name>A0A2J0LLX5_9BACT</name>
<accession>A0A2J0LLX5</accession>
<evidence type="ECO:0000313" key="2">
    <source>
        <dbReference type="EMBL" id="PIW66613.1"/>
    </source>
</evidence>
<feature type="chain" id="PRO_5014448130" description="CBM11 domain-containing protein" evidence="1">
    <location>
        <begin position="24"/>
        <end position="230"/>
    </location>
</feature>
<reference evidence="2 3" key="1">
    <citation type="submission" date="2017-09" db="EMBL/GenBank/DDBJ databases">
        <title>Depth-based differentiation of microbial function through sediment-hosted aquifers and enrichment of novel symbionts in the deep terrestrial subsurface.</title>
        <authorList>
            <person name="Probst A.J."/>
            <person name="Ladd B."/>
            <person name="Jarett J.K."/>
            <person name="Geller-Mcgrath D.E."/>
            <person name="Sieber C.M."/>
            <person name="Emerson J.B."/>
            <person name="Anantharaman K."/>
            <person name="Thomas B.C."/>
            <person name="Malmstrom R."/>
            <person name="Stieglmeier M."/>
            <person name="Klingl A."/>
            <person name="Woyke T."/>
            <person name="Ryan C.M."/>
            <person name="Banfield J.F."/>
        </authorList>
    </citation>
    <scope>NUCLEOTIDE SEQUENCE [LARGE SCALE GENOMIC DNA]</scope>
    <source>
        <strain evidence="2">CG12_big_fil_rev_8_21_14_0_65_43_15</strain>
    </source>
</reference>
<dbReference type="Gene3D" id="2.60.120.430">
    <property type="entry name" value="Galactose-binding lectin"/>
    <property type="match status" value="1"/>
</dbReference>
<dbReference type="EMBL" id="PFGP01000051">
    <property type="protein sequence ID" value="PIW66613.1"/>
    <property type="molecule type" value="Genomic_DNA"/>
</dbReference>
<evidence type="ECO:0000256" key="1">
    <source>
        <dbReference type="SAM" id="SignalP"/>
    </source>
</evidence>
<comment type="caution">
    <text evidence="2">The sequence shown here is derived from an EMBL/GenBank/DDBJ whole genome shotgun (WGS) entry which is preliminary data.</text>
</comment>